<dbReference type="Proteomes" id="UP000314294">
    <property type="component" value="Unassembled WGS sequence"/>
</dbReference>
<proteinExistence type="predicted"/>
<dbReference type="EMBL" id="SRLO01000110">
    <property type="protein sequence ID" value="TNN74867.1"/>
    <property type="molecule type" value="Genomic_DNA"/>
</dbReference>
<evidence type="ECO:0000313" key="1">
    <source>
        <dbReference type="EMBL" id="TNN74867.1"/>
    </source>
</evidence>
<sequence length="87" mass="9513">MGLEEDVDSVQRSLQMLPHADTVQCPHITGTRRCGAGIVWRARRVPAATDCGPSLPRSRALEAAIIWTPASLRHMGQLHIFDLVAAE</sequence>
<dbReference type="AlphaFoldDB" id="A0A4Z2IA82"/>
<comment type="caution">
    <text evidence="1">The sequence shown here is derived from an EMBL/GenBank/DDBJ whole genome shotgun (WGS) entry which is preliminary data.</text>
</comment>
<organism evidence="1 2">
    <name type="scientific">Liparis tanakae</name>
    <name type="common">Tanaka's snailfish</name>
    <dbReference type="NCBI Taxonomy" id="230148"/>
    <lineage>
        <taxon>Eukaryota</taxon>
        <taxon>Metazoa</taxon>
        <taxon>Chordata</taxon>
        <taxon>Craniata</taxon>
        <taxon>Vertebrata</taxon>
        <taxon>Euteleostomi</taxon>
        <taxon>Actinopterygii</taxon>
        <taxon>Neopterygii</taxon>
        <taxon>Teleostei</taxon>
        <taxon>Neoteleostei</taxon>
        <taxon>Acanthomorphata</taxon>
        <taxon>Eupercaria</taxon>
        <taxon>Perciformes</taxon>
        <taxon>Cottioidei</taxon>
        <taxon>Cottales</taxon>
        <taxon>Liparidae</taxon>
        <taxon>Liparis</taxon>
    </lineage>
</organism>
<name>A0A4Z2IA82_9TELE</name>
<gene>
    <name evidence="1" type="ORF">EYF80_014967</name>
</gene>
<keyword evidence="2" id="KW-1185">Reference proteome</keyword>
<accession>A0A4Z2IA82</accession>
<reference evidence="1 2" key="1">
    <citation type="submission" date="2019-03" db="EMBL/GenBank/DDBJ databases">
        <title>First draft genome of Liparis tanakae, snailfish: a comprehensive survey of snailfish specific genes.</title>
        <authorList>
            <person name="Kim W."/>
            <person name="Song I."/>
            <person name="Jeong J.-H."/>
            <person name="Kim D."/>
            <person name="Kim S."/>
            <person name="Ryu S."/>
            <person name="Song J.Y."/>
            <person name="Lee S.K."/>
        </authorList>
    </citation>
    <scope>NUCLEOTIDE SEQUENCE [LARGE SCALE GENOMIC DNA]</scope>
    <source>
        <tissue evidence="1">Muscle</tissue>
    </source>
</reference>
<evidence type="ECO:0000313" key="2">
    <source>
        <dbReference type="Proteomes" id="UP000314294"/>
    </source>
</evidence>
<protein>
    <submittedName>
        <fullName evidence="1">Uncharacterized protein</fullName>
    </submittedName>
</protein>